<dbReference type="PANTHER" id="PTHR23092:SF15">
    <property type="entry name" value="INACTIVE NON-CANONICAL POLY(A) RNA POLYMERASE PROTEIN TRF4-2-RELATED"/>
    <property type="match status" value="1"/>
</dbReference>
<evidence type="ECO:0000313" key="3">
    <source>
        <dbReference type="EMBL" id="KAJ7641073.1"/>
    </source>
</evidence>
<accession>A0AAD7FSQ8</accession>
<dbReference type="CDD" id="cd05402">
    <property type="entry name" value="NT_PAP_TUTase"/>
    <property type="match status" value="1"/>
</dbReference>
<evidence type="ECO:0000313" key="4">
    <source>
        <dbReference type="Proteomes" id="UP001221142"/>
    </source>
</evidence>
<comment type="caution">
    <text evidence="3">The sequence shown here is derived from an EMBL/GenBank/DDBJ whole genome shotgun (WGS) entry which is preliminary data.</text>
</comment>
<dbReference type="Gene3D" id="1.10.1410.10">
    <property type="match status" value="1"/>
</dbReference>
<dbReference type="GO" id="GO:0031123">
    <property type="term" value="P:RNA 3'-end processing"/>
    <property type="evidence" value="ECO:0007669"/>
    <property type="project" value="TreeGrafter"/>
</dbReference>
<evidence type="ECO:0000256" key="1">
    <source>
        <dbReference type="SAM" id="MobiDB-lite"/>
    </source>
</evidence>
<dbReference type="GO" id="GO:0031499">
    <property type="term" value="C:TRAMP complex"/>
    <property type="evidence" value="ECO:0007669"/>
    <property type="project" value="TreeGrafter"/>
</dbReference>
<dbReference type="GO" id="GO:0003729">
    <property type="term" value="F:mRNA binding"/>
    <property type="evidence" value="ECO:0007669"/>
    <property type="project" value="TreeGrafter"/>
</dbReference>
<dbReference type="InterPro" id="IPR054708">
    <property type="entry name" value="MTPAP-like_central"/>
</dbReference>
<feature type="region of interest" description="Disordered" evidence="1">
    <location>
        <begin position="1"/>
        <end position="44"/>
    </location>
</feature>
<feature type="region of interest" description="Disordered" evidence="1">
    <location>
        <begin position="387"/>
        <end position="468"/>
    </location>
</feature>
<dbReference type="Gene3D" id="3.30.460.10">
    <property type="entry name" value="Beta Polymerase, domain 2"/>
    <property type="match status" value="1"/>
</dbReference>
<dbReference type="GO" id="GO:0005730">
    <property type="term" value="C:nucleolus"/>
    <property type="evidence" value="ECO:0007669"/>
    <property type="project" value="TreeGrafter"/>
</dbReference>
<feature type="compositionally biased region" description="Basic and acidic residues" evidence="1">
    <location>
        <begin position="550"/>
        <end position="559"/>
    </location>
</feature>
<dbReference type="GO" id="GO:1990817">
    <property type="term" value="F:poly(A) RNA polymerase activity"/>
    <property type="evidence" value="ECO:0007669"/>
    <property type="project" value="UniProtKB-EC"/>
</dbReference>
<dbReference type="GO" id="GO:0043634">
    <property type="term" value="P:polyadenylation-dependent ncRNA catabolic process"/>
    <property type="evidence" value="ECO:0007669"/>
    <property type="project" value="TreeGrafter"/>
</dbReference>
<proteinExistence type="predicted"/>
<protein>
    <recommendedName>
        <fullName evidence="2">Poly(A) RNA polymerase mitochondrial-like central palm domain-containing protein</fullName>
    </recommendedName>
</protein>
<dbReference type="EMBL" id="JARKIF010000004">
    <property type="protein sequence ID" value="KAJ7641073.1"/>
    <property type="molecule type" value="Genomic_DNA"/>
</dbReference>
<feature type="compositionally biased region" description="Gly residues" evidence="1">
    <location>
        <begin position="492"/>
        <end position="504"/>
    </location>
</feature>
<feature type="compositionally biased region" description="Low complexity" evidence="1">
    <location>
        <begin position="420"/>
        <end position="429"/>
    </location>
</feature>
<evidence type="ECO:0000259" key="2">
    <source>
        <dbReference type="Pfam" id="PF22600"/>
    </source>
</evidence>
<dbReference type="Proteomes" id="UP001221142">
    <property type="component" value="Unassembled WGS sequence"/>
</dbReference>
<dbReference type="SUPFAM" id="SSF81301">
    <property type="entry name" value="Nucleotidyltransferase"/>
    <property type="match status" value="1"/>
</dbReference>
<feature type="compositionally biased region" description="Gly residues" evidence="1">
    <location>
        <begin position="519"/>
        <end position="531"/>
    </location>
</feature>
<feature type="compositionally biased region" description="Low complexity" evidence="1">
    <location>
        <begin position="505"/>
        <end position="518"/>
    </location>
</feature>
<reference evidence="3" key="1">
    <citation type="submission" date="2023-03" db="EMBL/GenBank/DDBJ databases">
        <title>Massive genome expansion in bonnet fungi (Mycena s.s.) driven by repeated elements and novel gene families across ecological guilds.</title>
        <authorList>
            <consortium name="Lawrence Berkeley National Laboratory"/>
            <person name="Harder C.B."/>
            <person name="Miyauchi S."/>
            <person name="Viragh M."/>
            <person name="Kuo A."/>
            <person name="Thoen E."/>
            <person name="Andreopoulos B."/>
            <person name="Lu D."/>
            <person name="Skrede I."/>
            <person name="Drula E."/>
            <person name="Henrissat B."/>
            <person name="Morin E."/>
            <person name="Kohler A."/>
            <person name="Barry K."/>
            <person name="LaButti K."/>
            <person name="Morin E."/>
            <person name="Salamov A."/>
            <person name="Lipzen A."/>
            <person name="Mereny Z."/>
            <person name="Hegedus B."/>
            <person name="Baldrian P."/>
            <person name="Stursova M."/>
            <person name="Weitz H."/>
            <person name="Taylor A."/>
            <person name="Grigoriev I.V."/>
            <person name="Nagy L.G."/>
            <person name="Martin F."/>
            <person name="Kauserud H."/>
        </authorList>
    </citation>
    <scope>NUCLEOTIDE SEQUENCE</scope>
    <source>
        <strain evidence="3">9284</strain>
    </source>
</reference>
<feature type="compositionally biased region" description="Basic and acidic residues" evidence="1">
    <location>
        <begin position="1"/>
        <end position="11"/>
    </location>
</feature>
<sequence length="572" mass="63409">MEERPRGREAAGDASTSRPDAKDDAKPRQKRKRSPPPVAPEDEPVLTPWLSLLASETVSTTTEQRLHHEIVAFAAWVQPTSQETTARHALREMIQQVIRLRFPAGELQLFGSEVTGLCLPTGDMDLAVMLREDYSQKEKKKPLFKMADLLKSARITWDVEVKHHARVPILSFTSLPNYGSFSVDIGINNTDGPRAVELVKGFLTKIPALRPLVLVMKAFLSQRSLNDPAVGGLGSYCLLCMCISFLQLNPTNRPREYLDKPMETLSLGALLTDWLFYYGTQFPYATSYISATEGRIGLKEQAEWVLKKNGGGLAIECLVNPGHDVGRSVSRLEAIRDAFKEGYKAMLELGDDVESTLKVVMGVTQRTMDRRAHIKRIVDNGVLEVPAARPPLRERSRGEYHRRNPNQKQHPPQRQHHPQPQRQQQHPQSRPTPRPAPESLSQRQSQPDMDMQPRPPSQPRPQRHPQPQSVPLLQRLSPAQIPHFGLELGAGSAMGRGGGAGDANGNGSKKPKKSFASGSGSGSGYGSGYGGWSASPSVVPAPYPGFDPEWPPKGKESRREKKRRRLEMSMGA</sequence>
<feature type="region of interest" description="Disordered" evidence="1">
    <location>
        <begin position="488"/>
        <end position="572"/>
    </location>
</feature>
<dbReference type="GO" id="GO:0046872">
    <property type="term" value="F:metal ion binding"/>
    <property type="evidence" value="ECO:0007669"/>
    <property type="project" value="UniProtKB-KW"/>
</dbReference>
<dbReference type="GO" id="GO:0010605">
    <property type="term" value="P:negative regulation of macromolecule metabolic process"/>
    <property type="evidence" value="ECO:0007669"/>
    <property type="project" value="UniProtKB-ARBA"/>
</dbReference>
<dbReference type="InterPro" id="IPR045862">
    <property type="entry name" value="Trf4-like"/>
</dbReference>
<dbReference type="InterPro" id="IPR043519">
    <property type="entry name" value="NT_sf"/>
</dbReference>
<organism evidence="3 4">
    <name type="scientific">Roridomyces roridus</name>
    <dbReference type="NCBI Taxonomy" id="1738132"/>
    <lineage>
        <taxon>Eukaryota</taxon>
        <taxon>Fungi</taxon>
        <taxon>Dikarya</taxon>
        <taxon>Basidiomycota</taxon>
        <taxon>Agaricomycotina</taxon>
        <taxon>Agaricomycetes</taxon>
        <taxon>Agaricomycetidae</taxon>
        <taxon>Agaricales</taxon>
        <taxon>Marasmiineae</taxon>
        <taxon>Mycenaceae</taxon>
        <taxon>Roridomyces</taxon>
    </lineage>
</organism>
<gene>
    <name evidence="3" type="ORF">FB45DRAFT_999905</name>
</gene>
<feature type="domain" description="Poly(A) RNA polymerase mitochondrial-like central palm" evidence="2">
    <location>
        <begin position="66"/>
        <end position="200"/>
    </location>
</feature>
<dbReference type="Pfam" id="PF22600">
    <property type="entry name" value="MTPAP-like_central"/>
    <property type="match status" value="1"/>
</dbReference>
<dbReference type="PANTHER" id="PTHR23092">
    <property type="entry name" value="POLY(A) RNA POLYMERASE"/>
    <property type="match status" value="1"/>
</dbReference>
<dbReference type="AlphaFoldDB" id="A0AAD7FSQ8"/>
<feature type="compositionally biased region" description="Basic and acidic residues" evidence="1">
    <location>
        <begin position="391"/>
        <end position="402"/>
    </location>
</feature>
<keyword evidence="4" id="KW-1185">Reference proteome</keyword>
<name>A0AAD7FSQ8_9AGAR</name>
<dbReference type="SUPFAM" id="SSF81631">
    <property type="entry name" value="PAP/OAS1 substrate-binding domain"/>
    <property type="match status" value="1"/>
</dbReference>
<feature type="compositionally biased region" description="Pro residues" evidence="1">
    <location>
        <begin position="539"/>
        <end position="549"/>
    </location>
</feature>